<dbReference type="EC" id="3.4.19.13" evidence="6"/>
<dbReference type="GO" id="GO:0103068">
    <property type="term" value="F:leukotriene C4 gamma-glutamyl transferase activity"/>
    <property type="evidence" value="ECO:0007669"/>
    <property type="project" value="UniProtKB-EC"/>
</dbReference>
<dbReference type="GO" id="GO:0036374">
    <property type="term" value="F:glutathione hydrolase activity"/>
    <property type="evidence" value="ECO:0007669"/>
    <property type="project" value="UniProtKB-EC"/>
</dbReference>
<dbReference type="Proteomes" id="UP001364224">
    <property type="component" value="Unassembled WGS sequence"/>
</dbReference>
<dbReference type="PRINTS" id="PR01210">
    <property type="entry name" value="GGTRANSPTASE"/>
</dbReference>
<dbReference type="Gene3D" id="3.60.20.40">
    <property type="match status" value="1"/>
</dbReference>
<dbReference type="PANTHER" id="PTHR43199:SF1">
    <property type="entry name" value="GLUTATHIONE HYDROLASE PROENZYME"/>
    <property type="match status" value="1"/>
</dbReference>
<dbReference type="Pfam" id="PF01019">
    <property type="entry name" value="G_glu_transpept"/>
    <property type="match status" value="2"/>
</dbReference>
<evidence type="ECO:0000256" key="2">
    <source>
        <dbReference type="ARBA" id="ARBA00022679"/>
    </source>
</evidence>
<keyword evidence="6" id="KW-0012">Acyltransferase</keyword>
<dbReference type="EC" id="2.3.2.2" evidence="6"/>
<dbReference type="InterPro" id="IPR029055">
    <property type="entry name" value="Ntn_hydrolases_N"/>
</dbReference>
<keyword evidence="4" id="KW-0865">Zymogen</keyword>
<evidence type="ECO:0000256" key="1">
    <source>
        <dbReference type="ARBA" id="ARBA00009381"/>
    </source>
</evidence>
<sequence>MKLIPTPPPAKLPPDIEGHPMRDQFSNTQAIRKPAVSSKGGIVAAQSGRAARVGAEVLAAGGDCVDAVIATTFALGVLEPWMSGLGGGGAMVLYRAREDRYEVIDYGMRAPASLNLADYPLTGDGAASDIFPWSRVKGDRNIHGPGSIAVPGVVAGMEEAHRRHAKLPWKELLAPSVKLADAGLAVDWWTTLMISSAAADLRRYPASAATYLQDGLPPNPQWAIKAKVRMPQDRLKATMAQLASAGPRDFYEGDLANSLAADIQAAGGALSVDDLKPFRAHLREPLTISYRGGKVFATPELTAGPTLSRTLGLLQNDLKPARGGPDAAAYVAYASALQAAYRERLKDMGDEDGRRSLGAEALAPACTTHFSAVDRDGNMAAVTQTLLSSFGSRFVSGQTGITMNNGIMWFDPSPGAPNSLAPGKRCLTNYTPVLAQASDGRRAAIGASGGRRILPAVSQLLSFVMDYGMDLDAVIHQPRIDASEGAVVIGDVRLPQAAREALRERFDYEEARIQTLPMKFACPSIVLRDGDTNSGATEVFQPWSEAVAEG</sequence>
<evidence type="ECO:0000256" key="3">
    <source>
        <dbReference type="ARBA" id="ARBA00022801"/>
    </source>
</evidence>
<evidence type="ECO:0000313" key="7">
    <source>
        <dbReference type="Proteomes" id="UP001364224"/>
    </source>
</evidence>
<evidence type="ECO:0000313" key="6">
    <source>
        <dbReference type="EMBL" id="MEH2553105.1"/>
    </source>
</evidence>
<protein>
    <submittedName>
        <fullName evidence="6">Gamma-glutamyltranspeptidase/glutathione hydrolase</fullName>
        <ecNumber evidence="6">2.3.2.2</ecNumber>
        <ecNumber evidence="6">3.4.19.13</ecNumber>
    </submittedName>
</protein>
<dbReference type="SUPFAM" id="SSF56235">
    <property type="entry name" value="N-terminal nucleophile aminohydrolases (Ntn hydrolases)"/>
    <property type="match status" value="1"/>
</dbReference>
<keyword evidence="3 6" id="KW-0378">Hydrolase</keyword>
<dbReference type="PANTHER" id="PTHR43199">
    <property type="entry name" value="GLUTATHIONE HYDROLASE"/>
    <property type="match status" value="1"/>
</dbReference>
<comment type="caution">
    <text evidence="6">The sequence shown here is derived from an EMBL/GenBank/DDBJ whole genome shotgun (WGS) entry which is preliminary data.</text>
</comment>
<evidence type="ECO:0000256" key="5">
    <source>
        <dbReference type="SAM" id="MobiDB-lite"/>
    </source>
</evidence>
<comment type="similarity">
    <text evidence="1">Belongs to the gamma-glutamyltransferase family.</text>
</comment>
<dbReference type="InterPro" id="IPR043137">
    <property type="entry name" value="GGT_ssub_C"/>
</dbReference>
<feature type="region of interest" description="Disordered" evidence="5">
    <location>
        <begin position="1"/>
        <end position="22"/>
    </location>
</feature>
<name>A0ABU8B3J8_9BRAD</name>
<proteinExistence type="inferred from homology"/>
<gene>
    <name evidence="6" type="ORF">V1286_000634</name>
</gene>
<dbReference type="Gene3D" id="1.10.246.230">
    <property type="match status" value="1"/>
</dbReference>
<keyword evidence="2 6" id="KW-0808">Transferase</keyword>
<organism evidence="6 7">
    <name type="scientific">Bradyrhizobium algeriense</name>
    <dbReference type="NCBI Taxonomy" id="634784"/>
    <lineage>
        <taxon>Bacteria</taxon>
        <taxon>Pseudomonadati</taxon>
        <taxon>Pseudomonadota</taxon>
        <taxon>Alphaproteobacteria</taxon>
        <taxon>Hyphomicrobiales</taxon>
        <taxon>Nitrobacteraceae</taxon>
        <taxon>Bradyrhizobium</taxon>
    </lineage>
</organism>
<reference evidence="6 7" key="1">
    <citation type="submission" date="2024-02" db="EMBL/GenBank/DDBJ databases">
        <title>Adaptive strategies in a cosmopolitan and abundant soil bacterium.</title>
        <authorList>
            <person name="Carini P."/>
        </authorList>
    </citation>
    <scope>NUCLEOTIDE SEQUENCE [LARGE SCALE GENOMIC DNA]</scope>
    <source>
        <strain evidence="6 7">AZCC 1608</strain>
    </source>
</reference>
<dbReference type="EMBL" id="JAZHRV010000001">
    <property type="protein sequence ID" value="MEH2553105.1"/>
    <property type="molecule type" value="Genomic_DNA"/>
</dbReference>
<accession>A0ABU8B3J8</accession>
<feature type="compositionally biased region" description="Pro residues" evidence="5">
    <location>
        <begin position="1"/>
        <end position="12"/>
    </location>
</feature>
<evidence type="ECO:0000256" key="4">
    <source>
        <dbReference type="ARBA" id="ARBA00023145"/>
    </source>
</evidence>
<dbReference type="InterPro" id="IPR051792">
    <property type="entry name" value="GGT_bact"/>
</dbReference>
<keyword evidence="7" id="KW-1185">Reference proteome</keyword>